<keyword evidence="1" id="KW-1133">Transmembrane helix</keyword>
<organism evidence="2">
    <name type="scientific">Satyrvirus sp</name>
    <dbReference type="NCBI Taxonomy" id="2487771"/>
    <lineage>
        <taxon>Viruses</taxon>
        <taxon>Varidnaviria</taxon>
        <taxon>Bamfordvirae</taxon>
        <taxon>Nucleocytoviricota</taxon>
        <taxon>Megaviricetes</taxon>
        <taxon>Imitervirales</taxon>
        <taxon>Mimiviridae</taxon>
        <taxon>Megamimivirinae</taxon>
    </lineage>
</organism>
<evidence type="ECO:0000256" key="1">
    <source>
        <dbReference type="SAM" id="Phobius"/>
    </source>
</evidence>
<name>A0A3G5AI36_9VIRU</name>
<dbReference type="EMBL" id="MK072453">
    <property type="protein sequence ID" value="AYV85453.1"/>
    <property type="molecule type" value="Genomic_DNA"/>
</dbReference>
<evidence type="ECO:0000313" key="2">
    <source>
        <dbReference type="EMBL" id="AYV85453.1"/>
    </source>
</evidence>
<keyword evidence="1" id="KW-0472">Membrane</keyword>
<protein>
    <submittedName>
        <fullName evidence="2">Uncharacterized protein</fullName>
    </submittedName>
</protein>
<proteinExistence type="predicted"/>
<sequence>MTNSDQKLYKFIFGTEDIYFIMRFVFGSVIFAPLFMLCYCLVFKHDFDIMTFVNLAILSGIILMYLYLFVPMFLVMGIFGYFGYTYNYYE</sequence>
<feature type="transmembrane region" description="Helical" evidence="1">
    <location>
        <begin position="20"/>
        <end position="43"/>
    </location>
</feature>
<keyword evidence="1" id="KW-0812">Transmembrane</keyword>
<gene>
    <name evidence="2" type="ORF">Satyrvirus17_13</name>
</gene>
<reference evidence="2" key="1">
    <citation type="submission" date="2018-10" db="EMBL/GenBank/DDBJ databases">
        <title>Hidden diversity of soil giant viruses.</title>
        <authorList>
            <person name="Schulz F."/>
            <person name="Alteio L."/>
            <person name="Goudeau D."/>
            <person name="Ryan E.M."/>
            <person name="Malmstrom R.R."/>
            <person name="Blanchard J."/>
            <person name="Woyke T."/>
        </authorList>
    </citation>
    <scope>NUCLEOTIDE SEQUENCE</scope>
    <source>
        <strain evidence="2">SAV1</strain>
    </source>
</reference>
<feature type="transmembrane region" description="Helical" evidence="1">
    <location>
        <begin position="55"/>
        <end position="84"/>
    </location>
</feature>
<accession>A0A3G5AI36</accession>